<accession>A0A9P5PWV0</accession>
<gene>
    <name evidence="1" type="ORF">BDP27DRAFT_1382667</name>
</gene>
<dbReference type="AlphaFoldDB" id="A0A9P5PWV0"/>
<evidence type="ECO:0000313" key="2">
    <source>
        <dbReference type="Proteomes" id="UP000772434"/>
    </source>
</evidence>
<keyword evidence="2" id="KW-1185">Reference proteome</keyword>
<comment type="caution">
    <text evidence="1">The sequence shown here is derived from an EMBL/GenBank/DDBJ whole genome shotgun (WGS) entry which is preliminary data.</text>
</comment>
<evidence type="ECO:0008006" key="3">
    <source>
        <dbReference type="Google" id="ProtNLM"/>
    </source>
</evidence>
<sequence length="295" mass="33435">MESDGAQSVALVQRDDIHYHPLFSSPDADIVLAAKGASVYFRLHSHNLKIASGFFRQMFMLPQNTQLDNNGILYLEEDEVTLENLFRMISGLSVPPIDSYDLVDPLLDAIEKYDTPGPLSIVRLLVMTPALLNEPFRLYAVACRFGWDDEAQYASSQTLAYDLHCPDVRPYLTRLSTNALLRLLDLHRSRREGLRQRLDDPPFVSGGLATCNNCNSTIDYHTWRELKYKIILEMDVRPLGDSISDEGLTDWSEAKACWQAKCGQPGCSRSLYDKSETLRVIRECIEKLPKMISLS</sequence>
<dbReference type="OrthoDB" id="3238622at2759"/>
<dbReference type="Proteomes" id="UP000772434">
    <property type="component" value="Unassembled WGS sequence"/>
</dbReference>
<name>A0A9P5PWV0_9AGAR</name>
<protein>
    <recommendedName>
        <fullName evidence="3">BTB domain-containing protein</fullName>
    </recommendedName>
</protein>
<dbReference type="EMBL" id="JADNRY010000037">
    <property type="protein sequence ID" value="KAF9070871.1"/>
    <property type="molecule type" value="Genomic_DNA"/>
</dbReference>
<evidence type="ECO:0000313" key="1">
    <source>
        <dbReference type="EMBL" id="KAF9070871.1"/>
    </source>
</evidence>
<reference evidence="1" key="1">
    <citation type="submission" date="2020-11" db="EMBL/GenBank/DDBJ databases">
        <authorList>
            <consortium name="DOE Joint Genome Institute"/>
            <person name="Ahrendt S."/>
            <person name="Riley R."/>
            <person name="Andreopoulos W."/>
            <person name="Labutti K."/>
            <person name="Pangilinan J."/>
            <person name="Ruiz-Duenas F.J."/>
            <person name="Barrasa J.M."/>
            <person name="Sanchez-Garcia M."/>
            <person name="Camarero S."/>
            <person name="Miyauchi S."/>
            <person name="Serrano A."/>
            <person name="Linde D."/>
            <person name="Babiker R."/>
            <person name="Drula E."/>
            <person name="Ayuso-Fernandez I."/>
            <person name="Pacheco R."/>
            <person name="Padilla G."/>
            <person name="Ferreira P."/>
            <person name="Barriuso J."/>
            <person name="Kellner H."/>
            <person name="Castanera R."/>
            <person name="Alfaro M."/>
            <person name="Ramirez L."/>
            <person name="Pisabarro A.G."/>
            <person name="Kuo A."/>
            <person name="Tritt A."/>
            <person name="Lipzen A."/>
            <person name="He G."/>
            <person name="Yan M."/>
            <person name="Ng V."/>
            <person name="Cullen D."/>
            <person name="Martin F."/>
            <person name="Rosso M.-N."/>
            <person name="Henrissat B."/>
            <person name="Hibbett D."/>
            <person name="Martinez A.T."/>
            <person name="Grigoriev I.V."/>
        </authorList>
    </citation>
    <scope>NUCLEOTIDE SEQUENCE</scope>
    <source>
        <strain evidence="1">AH 40177</strain>
    </source>
</reference>
<organism evidence="1 2">
    <name type="scientific">Rhodocollybia butyracea</name>
    <dbReference type="NCBI Taxonomy" id="206335"/>
    <lineage>
        <taxon>Eukaryota</taxon>
        <taxon>Fungi</taxon>
        <taxon>Dikarya</taxon>
        <taxon>Basidiomycota</taxon>
        <taxon>Agaricomycotina</taxon>
        <taxon>Agaricomycetes</taxon>
        <taxon>Agaricomycetidae</taxon>
        <taxon>Agaricales</taxon>
        <taxon>Marasmiineae</taxon>
        <taxon>Omphalotaceae</taxon>
        <taxon>Rhodocollybia</taxon>
    </lineage>
</organism>
<proteinExistence type="predicted"/>